<organism evidence="3 4">
    <name type="scientific">Trypanosoma theileri</name>
    <dbReference type="NCBI Taxonomy" id="67003"/>
    <lineage>
        <taxon>Eukaryota</taxon>
        <taxon>Discoba</taxon>
        <taxon>Euglenozoa</taxon>
        <taxon>Kinetoplastea</taxon>
        <taxon>Metakinetoplastina</taxon>
        <taxon>Trypanosomatida</taxon>
        <taxon>Trypanosomatidae</taxon>
        <taxon>Trypanosoma</taxon>
    </lineage>
</organism>
<feature type="signal peptide" evidence="2">
    <location>
        <begin position="1"/>
        <end position="17"/>
    </location>
</feature>
<accession>A0A1X0NF04</accession>
<keyword evidence="2" id="KW-0732">Signal</keyword>
<evidence type="ECO:0000313" key="4">
    <source>
        <dbReference type="Proteomes" id="UP000192257"/>
    </source>
</evidence>
<keyword evidence="1" id="KW-0812">Transmembrane</keyword>
<evidence type="ECO:0008006" key="5">
    <source>
        <dbReference type="Google" id="ProtNLM"/>
    </source>
</evidence>
<evidence type="ECO:0000256" key="2">
    <source>
        <dbReference type="SAM" id="SignalP"/>
    </source>
</evidence>
<name>A0A1X0NF04_9TRYP</name>
<dbReference type="Pfam" id="PF04403">
    <property type="entry name" value="PqiA"/>
    <property type="match status" value="1"/>
</dbReference>
<protein>
    <recommendedName>
        <fullName evidence="5">Paraquat-inducible protein A</fullName>
    </recommendedName>
</protein>
<dbReference type="AlphaFoldDB" id="A0A1X0NF04"/>
<feature type="transmembrane region" description="Helical" evidence="1">
    <location>
        <begin position="419"/>
        <end position="439"/>
    </location>
</feature>
<keyword evidence="4" id="KW-1185">Reference proteome</keyword>
<keyword evidence="1" id="KW-1133">Transmembrane helix</keyword>
<evidence type="ECO:0000256" key="1">
    <source>
        <dbReference type="SAM" id="Phobius"/>
    </source>
</evidence>
<dbReference type="InterPro" id="IPR007498">
    <property type="entry name" value="PqiA-like"/>
</dbReference>
<feature type="transmembrane region" description="Helical" evidence="1">
    <location>
        <begin position="476"/>
        <end position="503"/>
    </location>
</feature>
<evidence type="ECO:0000313" key="3">
    <source>
        <dbReference type="EMBL" id="ORC80081.1"/>
    </source>
</evidence>
<feature type="chain" id="PRO_5013298312" description="Paraquat-inducible protein A" evidence="2">
    <location>
        <begin position="18"/>
        <end position="786"/>
    </location>
</feature>
<dbReference type="GeneID" id="39991759"/>
<feature type="transmembrane region" description="Helical" evidence="1">
    <location>
        <begin position="515"/>
        <end position="536"/>
    </location>
</feature>
<dbReference type="Proteomes" id="UP000192257">
    <property type="component" value="Unassembled WGS sequence"/>
</dbReference>
<comment type="caution">
    <text evidence="3">The sequence shown here is derived from an EMBL/GenBank/DDBJ whole genome shotgun (WGS) entry which is preliminary data.</text>
</comment>
<dbReference type="VEuPathDB" id="TriTrypDB:TM35_001831010"/>
<dbReference type="PANTHER" id="PTHR34730">
    <property type="entry name" value="UNNAMED PRODUCT"/>
    <property type="match status" value="1"/>
</dbReference>
<dbReference type="EMBL" id="NBCO01000183">
    <property type="protein sequence ID" value="ORC80081.1"/>
    <property type="molecule type" value="Genomic_DNA"/>
</dbReference>
<feature type="transmembrane region" description="Helical" evidence="1">
    <location>
        <begin position="376"/>
        <end position="398"/>
    </location>
</feature>
<keyword evidence="1" id="KW-0472">Membrane</keyword>
<reference evidence="3 4" key="1">
    <citation type="submission" date="2017-03" db="EMBL/GenBank/DDBJ databases">
        <title>An alternative strategy for trypanosome survival in the mammalian bloodstream revealed through genome and transcriptome analysis of the ubiquitous bovine parasite Trypanosoma (Megatrypanum) theileri.</title>
        <authorList>
            <person name="Kelly S."/>
            <person name="Ivens A."/>
            <person name="Mott A."/>
            <person name="O'Neill E."/>
            <person name="Emms D."/>
            <person name="Macleod O."/>
            <person name="Voorheis P."/>
            <person name="Matthews J."/>
            <person name="Matthews K."/>
            <person name="Carrington M."/>
        </authorList>
    </citation>
    <scope>NUCLEOTIDE SEQUENCE [LARGE SCALE GENOMIC DNA]</scope>
    <source>
        <strain evidence="3">Edinburgh</strain>
    </source>
</reference>
<dbReference type="RefSeq" id="XP_028876726.1">
    <property type="nucleotide sequence ID" value="XM_029031979.1"/>
</dbReference>
<dbReference type="PANTHER" id="PTHR34730:SF1">
    <property type="entry name" value="PARAQUAT-INDUCIBLE PROTEIN A"/>
    <property type="match status" value="1"/>
</dbReference>
<feature type="transmembrane region" description="Helical" evidence="1">
    <location>
        <begin position="739"/>
        <end position="762"/>
    </location>
</feature>
<sequence>MLSTCLWFSFFWSSILTEVILPDLSMGFGIASAKNLTCQDVQIGTTSGTFNSSYWSLLTRETSNISCSVDLEMGVLRSRIYSTIKVNPSQISISKTCGDDCYSTTLVKDQCTVGLTVDDLYLDPPNPLMDMVLRQVKKFLEKDVDAYVCEVILPLIMENVENHTLNAPTSFPGLVAGATPIEDAPMIRAGVKILNELPEIFGMQLNASTHAGTTVQLGFTFPKGFQMSLGEVKKHSSMLKLPFNNMQGFLPDIFSFNSNTQYDLRHHFLINNGTMQVDVERPFLASLDISLNDFYCEDKGFLCTLPCTDGITLENLRLEKLGEWDTIVVNHIGPFAVSLINKFINATTFSLCNNSNSDRLHIPTKEPPPVIMTPPLTLFFAFAIFAILLIVGTVYLSLRKYRLSPAVLYDGTVMSLRRTIIEDIVILLMVLTAIFGFLWSNATTAAVLLVGGDVRLLSFSLMETTRSLYEAGLKPFAVLVFIFSGVYPYIKLVCILVCTLILQKPELMILRVVDYFGKFSFLDSFAMVIMASGLQISGIADVKILPGFYVFLASTILTIIAGNYATNLWRRHTSLRRRISVPELKNILDDEYSLQYDSNEDMVDVKESNSSREVNTKGYYLSALNGLFVLICSIPAWVFPCLRYKVTGMASILQPTDRDMTLFELSCTSYMLLITCIFTVGVAPFLYALMYPRWSFLASWGASDALLLACVAGLLQLGQFVEFVIGKHMNAVYRAEAELLWPLLLLLVASVWQWILAADHVIGIRKRIEKKWTERKGTIVPTEEYM</sequence>
<feature type="transmembrane region" description="Helical" evidence="1">
    <location>
        <begin position="619"/>
        <end position="639"/>
    </location>
</feature>
<feature type="transmembrane region" description="Helical" evidence="1">
    <location>
        <begin position="696"/>
        <end position="719"/>
    </location>
</feature>
<proteinExistence type="predicted"/>
<gene>
    <name evidence="3" type="ORF">TM35_001831010</name>
</gene>
<feature type="transmembrane region" description="Helical" evidence="1">
    <location>
        <begin position="670"/>
        <end position="689"/>
    </location>
</feature>
<dbReference type="OrthoDB" id="272322at2759"/>
<feature type="transmembrane region" description="Helical" evidence="1">
    <location>
        <begin position="548"/>
        <end position="569"/>
    </location>
</feature>